<protein>
    <recommendedName>
        <fullName evidence="4">DUF2795 domain-containing protein</fullName>
    </recommendedName>
</protein>
<proteinExistence type="predicted"/>
<dbReference type="InterPro" id="IPR021527">
    <property type="entry name" value="DUF2795"/>
</dbReference>
<feature type="compositionally biased region" description="Basic and acidic residues" evidence="1">
    <location>
        <begin position="12"/>
        <end position="40"/>
    </location>
</feature>
<dbReference type="Proteomes" id="UP001500831">
    <property type="component" value="Unassembled WGS sequence"/>
</dbReference>
<evidence type="ECO:0008006" key="4">
    <source>
        <dbReference type="Google" id="ProtNLM"/>
    </source>
</evidence>
<reference evidence="3" key="1">
    <citation type="journal article" date="2019" name="Int. J. Syst. Evol. Microbiol.">
        <title>The Global Catalogue of Microorganisms (GCM) 10K type strain sequencing project: providing services to taxonomists for standard genome sequencing and annotation.</title>
        <authorList>
            <consortium name="The Broad Institute Genomics Platform"/>
            <consortium name="The Broad Institute Genome Sequencing Center for Infectious Disease"/>
            <person name="Wu L."/>
            <person name="Ma J."/>
        </authorList>
    </citation>
    <scope>NUCLEOTIDE SEQUENCE [LARGE SCALE GENOMIC DNA]</scope>
    <source>
        <strain evidence="3">JCM 6242</strain>
    </source>
</reference>
<accession>A0ABP6IN23</accession>
<organism evidence="2 3">
    <name type="scientific">Streptosporangium fragile</name>
    <dbReference type="NCBI Taxonomy" id="46186"/>
    <lineage>
        <taxon>Bacteria</taxon>
        <taxon>Bacillati</taxon>
        <taxon>Actinomycetota</taxon>
        <taxon>Actinomycetes</taxon>
        <taxon>Streptosporangiales</taxon>
        <taxon>Streptosporangiaceae</taxon>
        <taxon>Streptosporangium</taxon>
    </lineage>
</organism>
<gene>
    <name evidence="2" type="ORF">GCM10010517_66830</name>
</gene>
<evidence type="ECO:0000313" key="3">
    <source>
        <dbReference type="Proteomes" id="UP001500831"/>
    </source>
</evidence>
<evidence type="ECO:0000256" key="1">
    <source>
        <dbReference type="SAM" id="MobiDB-lite"/>
    </source>
</evidence>
<dbReference type="Pfam" id="PF11387">
    <property type="entry name" value="DUF2795"/>
    <property type="match status" value="1"/>
</dbReference>
<comment type="caution">
    <text evidence="2">The sequence shown here is derived from an EMBL/GenBank/DDBJ whole genome shotgun (WGS) entry which is preliminary data.</text>
</comment>
<keyword evidence="3" id="KW-1185">Reference proteome</keyword>
<sequence>MFVRGKGGKAPGPEEKGMTIMERGSDKHGRLLDEQQKHETQGIVQGGGTSHAEEWKEPEPMPAPGEEELASGPRPPAHEPGSPEGMSPEDVDRRSNLARWISGVHAFPADRATLLARAESQSAPDPVLSAVRSLPDRTFENMEDVAEALGFGGAEQRD</sequence>
<dbReference type="EMBL" id="BAAAVI010000069">
    <property type="protein sequence ID" value="GAA2901063.1"/>
    <property type="molecule type" value="Genomic_DNA"/>
</dbReference>
<feature type="region of interest" description="Disordered" evidence="1">
    <location>
        <begin position="1"/>
        <end position="94"/>
    </location>
</feature>
<evidence type="ECO:0000313" key="2">
    <source>
        <dbReference type="EMBL" id="GAA2901063.1"/>
    </source>
</evidence>
<name>A0ABP6IN23_9ACTN</name>